<evidence type="ECO:0000256" key="1">
    <source>
        <dbReference type="SAM" id="MobiDB-lite"/>
    </source>
</evidence>
<proteinExistence type="predicted"/>
<dbReference type="AlphaFoldDB" id="F9WDN9"/>
<dbReference type="EMBL" id="CAEQ01001893">
    <property type="protein sequence ID" value="CCD15393.1"/>
    <property type="molecule type" value="Genomic_DNA"/>
</dbReference>
<gene>
    <name evidence="2" type="ORF">TCIL3000_0_59200</name>
</gene>
<evidence type="ECO:0000313" key="3">
    <source>
        <dbReference type="Proteomes" id="UP000000702"/>
    </source>
</evidence>
<protein>
    <submittedName>
        <fullName evidence="2">WGS project CAEQ00000000 data, annotated contig 2386</fullName>
    </submittedName>
</protein>
<dbReference type="Proteomes" id="UP000000702">
    <property type="component" value="Unassembled WGS sequence"/>
</dbReference>
<accession>F9WDN9</accession>
<sequence>MPTPSQSEREALRRRFSEAAKSLSELYRDATHSYDAGYRDALHLLQRYILIASSGNTSTPNFFSTVSGASCSTDRRRNTNGSTTALSSQLQQKEGTSVAEVPQVLDVTQLLGFIRNALKRHDVLSAASRGLARRRKRSPHPAVQRTDSAAGEGGFDTTDSNGNGYNCLRGYATRAGRRIPMRRLHSPLRRDAEGNELLLLGEVDAARSALVDLSSSDDDVVEKK</sequence>
<evidence type="ECO:0000313" key="2">
    <source>
        <dbReference type="EMBL" id="CCD15393.1"/>
    </source>
</evidence>
<feature type="region of interest" description="Disordered" evidence="1">
    <location>
        <begin position="68"/>
        <end position="92"/>
    </location>
</feature>
<reference evidence="2 3" key="2">
    <citation type="journal article" date="2012" name="Proc. Natl. Acad. Sci. U.S.A.">
        <title>Antigenic diversity is generated by distinct evolutionary mechanisms in African trypanosome species.</title>
        <authorList>
            <person name="Jackson A.P."/>
            <person name="Berry A."/>
            <person name="Aslett M."/>
            <person name="Allison H.C."/>
            <person name="Burton P."/>
            <person name="Vavrova-Anderson J."/>
            <person name="Brown R."/>
            <person name="Browne H."/>
            <person name="Corton N."/>
            <person name="Hauser H."/>
            <person name="Gamble J."/>
            <person name="Gilderthorp R."/>
            <person name="Marcello L."/>
            <person name="McQuillan J."/>
            <person name="Otto T.D."/>
            <person name="Quail M.A."/>
            <person name="Sanders M.J."/>
            <person name="van Tonder A."/>
            <person name="Ginger M.L."/>
            <person name="Field M.C."/>
            <person name="Barry J.D."/>
            <person name="Hertz-Fowler C."/>
            <person name="Berriman M."/>
        </authorList>
    </citation>
    <scope>NUCLEOTIDE SEQUENCE [LARGE SCALE GENOMIC DNA]</scope>
    <source>
        <strain evidence="2 3">IL3000</strain>
    </source>
</reference>
<dbReference type="VEuPathDB" id="TriTrypDB:TcIL3000_0_59200"/>
<reference evidence="3" key="1">
    <citation type="submission" date="2011-07" db="EMBL/GenBank/DDBJ databases">
        <title>Divergent evolution of antigenic variation in African trypanosomes.</title>
        <authorList>
            <person name="Jackson A.P."/>
            <person name="Berry A."/>
            <person name="Allison H.C."/>
            <person name="Burton P."/>
            <person name="Anderson J."/>
            <person name="Aslett M."/>
            <person name="Brown R."/>
            <person name="Corton N."/>
            <person name="Harris D."/>
            <person name="Hauser H."/>
            <person name="Gamble J."/>
            <person name="Gilderthorp R."/>
            <person name="McQuillan J."/>
            <person name="Quail M.A."/>
            <person name="Sanders M."/>
            <person name="Van Tonder A."/>
            <person name="Ginger M.L."/>
            <person name="Donelson J.E."/>
            <person name="Field M.C."/>
            <person name="Barry J.D."/>
            <person name="Berriman M."/>
            <person name="Hertz-Fowler C."/>
        </authorList>
    </citation>
    <scope>NUCLEOTIDE SEQUENCE [LARGE SCALE GENOMIC DNA]</scope>
    <source>
        <strain evidence="3">IL3000</strain>
    </source>
</reference>
<feature type="region of interest" description="Disordered" evidence="1">
    <location>
        <begin position="128"/>
        <end position="163"/>
    </location>
</feature>
<organism evidence="2 3">
    <name type="scientific">Trypanosoma congolense (strain IL3000)</name>
    <dbReference type="NCBI Taxonomy" id="1068625"/>
    <lineage>
        <taxon>Eukaryota</taxon>
        <taxon>Discoba</taxon>
        <taxon>Euglenozoa</taxon>
        <taxon>Kinetoplastea</taxon>
        <taxon>Metakinetoplastina</taxon>
        <taxon>Trypanosomatida</taxon>
        <taxon>Trypanosomatidae</taxon>
        <taxon>Trypanosoma</taxon>
        <taxon>Nannomonas</taxon>
    </lineage>
</organism>
<comment type="caution">
    <text evidence="2">The sequence shown here is derived from an EMBL/GenBank/DDBJ whole genome shotgun (WGS) entry which is preliminary data.</text>
</comment>
<feature type="compositionally biased region" description="Polar residues" evidence="1">
    <location>
        <begin position="79"/>
        <end position="92"/>
    </location>
</feature>
<dbReference type="OMA" id="PANDMEF"/>
<name>F9WDN9_TRYCI</name>
<keyword evidence="3" id="KW-1185">Reference proteome</keyword>